<reference evidence="2" key="1">
    <citation type="journal article" date="2022" name="ISME J.">
        <title>Identification of active gaseous-alkane degraders at natural gas seeps.</title>
        <authorList>
            <person name="Farhan Ul Haque M."/>
            <person name="Hernandez M."/>
            <person name="Crombie A.T."/>
            <person name="Murrell J.C."/>
        </authorList>
    </citation>
    <scope>NUCLEOTIDE SEQUENCE</scope>
    <source>
        <strain evidence="2">ANDR5</strain>
    </source>
</reference>
<keyword evidence="3" id="KW-1185">Reference proteome</keyword>
<feature type="region of interest" description="Disordered" evidence="1">
    <location>
        <begin position="67"/>
        <end position="101"/>
    </location>
</feature>
<protein>
    <submittedName>
        <fullName evidence="2">Uncharacterized protein</fullName>
    </submittedName>
</protein>
<comment type="caution">
    <text evidence="2">The sequence shown here is derived from an EMBL/GenBank/DDBJ whole genome shotgun (WGS) entry which is preliminary data.</text>
</comment>
<accession>A0ABS9YX81</accession>
<feature type="compositionally biased region" description="Basic and acidic residues" evidence="1">
    <location>
        <begin position="71"/>
        <end position="82"/>
    </location>
</feature>
<evidence type="ECO:0000313" key="2">
    <source>
        <dbReference type="EMBL" id="MCI4675811.1"/>
    </source>
</evidence>
<dbReference type="RefSeq" id="WP_243072081.1">
    <property type="nucleotide sequence ID" value="NZ_JAIVFL010000001.1"/>
</dbReference>
<name>A0ABS9YX81_9MYCO</name>
<evidence type="ECO:0000256" key="1">
    <source>
        <dbReference type="SAM" id="MobiDB-lite"/>
    </source>
</evidence>
<dbReference type="EMBL" id="JAIVFL010000001">
    <property type="protein sequence ID" value="MCI4675811.1"/>
    <property type="molecule type" value="Genomic_DNA"/>
</dbReference>
<evidence type="ECO:0000313" key="3">
    <source>
        <dbReference type="Proteomes" id="UP001139068"/>
    </source>
</evidence>
<proteinExistence type="predicted"/>
<organism evidence="2 3">
    <name type="scientific">Candidatus Mycolicibacterium alkanivorans</name>
    <dbReference type="NCBI Taxonomy" id="2954114"/>
    <lineage>
        <taxon>Bacteria</taxon>
        <taxon>Bacillati</taxon>
        <taxon>Actinomycetota</taxon>
        <taxon>Actinomycetes</taxon>
        <taxon>Mycobacteriales</taxon>
        <taxon>Mycobacteriaceae</taxon>
        <taxon>Mycolicibacterium</taxon>
    </lineage>
</organism>
<dbReference type="Proteomes" id="UP001139068">
    <property type="component" value="Unassembled WGS sequence"/>
</dbReference>
<gene>
    <name evidence="2" type="ORF">K9U37_13350</name>
</gene>
<sequence length="172" mass="19194">MPDSDRQRPDSPPPTPAVSCKLIVAAEAPWAGEIYGTYPGRLRLRFSTLETFCSSLLAVTGWSIDATSPQKTDRATTPERTHSGRRKRCQPKPPPPYANPSTKRKFIIATHEPWSGEIYRTRPGLKHFHFGSFEGFLRAVLDITDWTLEPRNPLAAGPVIAEPTFNRPISGR</sequence>